<proteinExistence type="predicted"/>
<dbReference type="PANTHER" id="PTHR42811">
    <property type="entry name" value="SERINE ACETYLTRANSFERASE"/>
    <property type="match status" value="1"/>
</dbReference>
<dbReference type="PATRIC" id="fig|1339349.3.peg.2113"/>
<dbReference type="SUPFAM" id="SSF51161">
    <property type="entry name" value="Trimeric LpxA-like enzymes"/>
    <property type="match status" value="1"/>
</dbReference>
<dbReference type="EMBL" id="JNHN01000172">
    <property type="protein sequence ID" value="KDS50980.1"/>
    <property type="molecule type" value="Genomic_DNA"/>
</dbReference>
<sequence length="118" mass="12944">MADKLYYLNKIMNGCDLYHEVNLPHYFTLDHPVGSVMGRAEYGEGFSFGQNCTVGNNKGIYPVLGENVRMCANSSIIGNCRIGDNVIIGANSGVKDEDVPDNSIVFGYSPHLIIKAKR</sequence>
<name>A0A078S026_BACUN</name>
<protein>
    <submittedName>
        <fullName evidence="1">Bacterial transferase hexapeptide family protein</fullName>
    </submittedName>
</protein>
<dbReference type="Gene3D" id="2.160.10.10">
    <property type="entry name" value="Hexapeptide repeat proteins"/>
    <property type="match status" value="1"/>
</dbReference>
<dbReference type="Pfam" id="PF00132">
    <property type="entry name" value="Hexapep"/>
    <property type="match status" value="1"/>
</dbReference>
<gene>
    <name evidence="1" type="ORF">M094_0879</name>
</gene>
<evidence type="ECO:0000313" key="2">
    <source>
        <dbReference type="Proteomes" id="UP000028013"/>
    </source>
</evidence>
<dbReference type="Proteomes" id="UP000028013">
    <property type="component" value="Unassembled WGS sequence"/>
</dbReference>
<dbReference type="InterPro" id="IPR011004">
    <property type="entry name" value="Trimer_LpxA-like_sf"/>
</dbReference>
<dbReference type="AlphaFoldDB" id="A0A078S026"/>
<accession>A0A078S026</accession>
<organism evidence="1 2">
    <name type="scientific">Bacteroides uniformis str. 3978 T3 ii</name>
    <dbReference type="NCBI Taxonomy" id="1339349"/>
    <lineage>
        <taxon>Bacteria</taxon>
        <taxon>Pseudomonadati</taxon>
        <taxon>Bacteroidota</taxon>
        <taxon>Bacteroidia</taxon>
        <taxon>Bacteroidales</taxon>
        <taxon>Bacteroidaceae</taxon>
        <taxon>Bacteroides</taxon>
    </lineage>
</organism>
<reference evidence="1 2" key="1">
    <citation type="submission" date="2014-04" db="EMBL/GenBank/DDBJ databases">
        <authorList>
            <person name="Sears C."/>
            <person name="Carroll K."/>
            <person name="Sack B.R."/>
            <person name="Qadri F."/>
            <person name="Myers L.L."/>
            <person name="Chung G.-T."/>
            <person name="Escheverria P."/>
            <person name="Fraser C.M."/>
            <person name="Sadzewicz L."/>
            <person name="Shefchek K.A."/>
            <person name="Tallon L."/>
            <person name="Das S.P."/>
            <person name="Daugherty S."/>
            <person name="Mongodin E.F."/>
        </authorList>
    </citation>
    <scope>NUCLEOTIDE SEQUENCE [LARGE SCALE GENOMIC DNA]</scope>
    <source>
        <strain evidence="1 2">3978 T3 ii</strain>
    </source>
</reference>
<dbReference type="GO" id="GO:0016740">
    <property type="term" value="F:transferase activity"/>
    <property type="evidence" value="ECO:0007669"/>
    <property type="project" value="UniProtKB-KW"/>
</dbReference>
<comment type="caution">
    <text evidence="1">The sequence shown here is derived from an EMBL/GenBank/DDBJ whole genome shotgun (WGS) entry which is preliminary data.</text>
</comment>
<evidence type="ECO:0000313" key="1">
    <source>
        <dbReference type="EMBL" id="KDS50980.1"/>
    </source>
</evidence>
<keyword evidence="1" id="KW-0808">Transferase</keyword>
<dbReference type="InterPro" id="IPR001451">
    <property type="entry name" value="Hexapep"/>
</dbReference>